<keyword evidence="1" id="KW-0472">Membrane</keyword>
<protein>
    <submittedName>
        <fullName evidence="2">Uncharacterized protein</fullName>
    </submittedName>
</protein>
<keyword evidence="3" id="KW-1185">Reference proteome</keyword>
<sequence>MKGGSIGSISVDSSRSLIGKNDDTNGNGDTSDSEYTGLETIADKRFVWISMILTILLPPIGCIAYCINGDMKKNSARYIWAYRALKLGSLLSFLYSLMICSLIHNYVTFHDADDILGYTYSTQTL</sequence>
<dbReference type="Proteomes" id="UP001214638">
    <property type="component" value="Unassembled WGS sequence"/>
</dbReference>
<comment type="caution">
    <text evidence="2">The sequence shown here is derived from an EMBL/GenBank/DDBJ whole genome shotgun (WGS) entry which is preliminary data.</text>
</comment>
<organism evidence="2 3">
    <name type="scientific">Babesia duncani</name>
    <dbReference type="NCBI Taxonomy" id="323732"/>
    <lineage>
        <taxon>Eukaryota</taxon>
        <taxon>Sar</taxon>
        <taxon>Alveolata</taxon>
        <taxon>Apicomplexa</taxon>
        <taxon>Aconoidasida</taxon>
        <taxon>Piroplasmida</taxon>
        <taxon>Babesiidae</taxon>
        <taxon>Babesia</taxon>
    </lineage>
</organism>
<reference evidence="2" key="1">
    <citation type="journal article" date="2023" name="Nat. Microbiol.">
        <title>Babesia duncani multi-omics identifies virulence factors and drug targets.</title>
        <authorList>
            <person name="Singh P."/>
            <person name="Lonardi S."/>
            <person name="Liang Q."/>
            <person name="Vydyam P."/>
            <person name="Khabirova E."/>
            <person name="Fang T."/>
            <person name="Gihaz S."/>
            <person name="Thekkiniath J."/>
            <person name="Munshi M."/>
            <person name="Abel S."/>
            <person name="Ciampossin L."/>
            <person name="Batugedara G."/>
            <person name="Gupta M."/>
            <person name="Lu X.M."/>
            <person name="Lenz T."/>
            <person name="Chakravarty S."/>
            <person name="Cornillot E."/>
            <person name="Hu Y."/>
            <person name="Ma W."/>
            <person name="Gonzalez L.M."/>
            <person name="Sanchez S."/>
            <person name="Estrada K."/>
            <person name="Sanchez-Flores A."/>
            <person name="Montero E."/>
            <person name="Harb O.S."/>
            <person name="Le Roch K.G."/>
            <person name="Mamoun C.B."/>
        </authorList>
    </citation>
    <scope>NUCLEOTIDE SEQUENCE</scope>
    <source>
        <strain evidence="2">WA1</strain>
    </source>
</reference>
<evidence type="ECO:0000313" key="3">
    <source>
        <dbReference type="Proteomes" id="UP001214638"/>
    </source>
</evidence>
<dbReference type="RefSeq" id="XP_067802179.1">
    <property type="nucleotide sequence ID" value="XM_067948028.1"/>
</dbReference>
<name>A0AAD9PIS3_9APIC</name>
<keyword evidence="1" id="KW-0812">Transmembrane</keyword>
<feature type="transmembrane region" description="Helical" evidence="1">
    <location>
        <begin position="87"/>
        <end position="107"/>
    </location>
</feature>
<proteinExistence type="predicted"/>
<dbReference type="GeneID" id="94337309"/>
<keyword evidence="1" id="KW-1133">Transmembrane helix</keyword>
<gene>
    <name evidence="2" type="ORF">BdWA1_003012</name>
</gene>
<dbReference type="AlphaFoldDB" id="A0AAD9PIS3"/>
<feature type="transmembrane region" description="Helical" evidence="1">
    <location>
        <begin position="46"/>
        <end position="67"/>
    </location>
</feature>
<dbReference type="EMBL" id="JALLKP010000004">
    <property type="protein sequence ID" value="KAK2195336.1"/>
    <property type="molecule type" value="Genomic_DNA"/>
</dbReference>
<dbReference type="KEGG" id="bdw:94337309"/>
<evidence type="ECO:0000256" key="1">
    <source>
        <dbReference type="SAM" id="Phobius"/>
    </source>
</evidence>
<evidence type="ECO:0000313" key="2">
    <source>
        <dbReference type="EMBL" id="KAK2195336.1"/>
    </source>
</evidence>
<accession>A0AAD9PIS3</accession>